<evidence type="ECO:0000256" key="2">
    <source>
        <dbReference type="PIRSR" id="PIRSR619791-2"/>
    </source>
</evidence>
<keyword evidence="2" id="KW-0408">Iron</keyword>
<protein>
    <submittedName>
        <fullName evidence="3">Peroxidase</fullName>
    </submittedName>
</protein>
<dbReference type="AlphaFoldDB" id="A0A4Y2DSY2"/>
<dbReference type="PANTHER" id="PTHR11475">
    <property type="entry name" value="OXIDASE/PEROXIDASE"/>
    <property type="match status" value="1"/>
</dbReference>
<comment type="caution">
    <text evidence="3">The sequence shown here is derived from an EMBL/GenBank/DDBJ whole genome shotgun (WGS) entry which is preliminary data.</text>
</comment>
<dbReference type="GO" id="GO:0004601">
    <property type="term" value="F:peroxidase activity"/>
    <property type="evidence" value="ECO:0007669"/>
    <property type="project" value="UniProtKB-KW"/>
</dbReference>
<dbReference type="Pfam" id="PF03098">
    <property type="entry name" value="An_peroxidase"/>
    <property type="match status" value="1"/>
</dbReference>
<keyword evidence="2" id="KW-0349">Heme</keyword>
<keyword evidence="4" id="KW-1185">Reference proteome</keyword>
<evidence type="ECO:0000313" key="4">
    <source>
        <dbReference type="Proteomes" id="UP000499080"/>
    </source>
</evidence>
<dbReference type="InterPro" id="IPR010255">
    <property type="entry name" value="Haem_peroxidase_sf"/>
</dbReference>
<dbReference type="GO" id="GO:0020037">
    <property type="term" value="F:heme binding"/>
    <property type="evidence" value="ECO:0007669"/>
    <property type="project" value="InterPro"/>
</dbReference>
<name>A0A4Y2DSY2_ARAVE</name>
<dbReference type="SUPFAM" id="SSF48113">
    <property type="entry name" value="Heme-dependent peroxidases"/>
    <property type="match status" value="1"/>
</dbReference>
<dbReference type="GO" id="GO:0046872">
    <property type="term" value="F:metal ion binding"/>
    <property type="evidence" value="ECO:0007669"/>
    <property type="project" value="UniProtKB-KW"/>
</dbReference>
<accession>A0A4Y2DSY2</accession>
<reference evidence="3 4" key="1">
    <citation type="journal article" date="2019" name="Sci. Rep.">
        <title>Orb-weaving spider Araneus ventricosus genome elucidates the spidroin gene catalogue.</title>
        <authorList>
            <person name="Kono N."/>
            <person name="Nakamura H."/>
            <person name="Ohtoshi R."/>
            <person name="Moran D.A.P."/>
            <person name="Shinohara A."/>
            <person name="Yoshida Y."/>
            <person name="Fujiwara M."/>
            <person name="Mori M."/>
            <person name="Tomita M."/>
            <person name="Arakawa K."/>
        </authorList>
    </citation>
    <scope>NUCLEOTIDE SEQUENCE [LARGE SCALE GENOMIC DNA]</scope>
</reference>
<proteinExistence type="predicted"/>
<feature type="binding site" description="axial binding residue" evidence="2">
    <location>
        <position position="37"/>
    </location>
    <ligand>
        <name>heme b</name>
        <dbReference type="ChEBI" id="CHEBI:60344"/>
    </ligand>
    <ligandPart>
        <name>Fe</name>
        <dbReference type="ChEBI" id="CHEBI:18248"/>
    </ligandPart>
</feature>
<dbReference type="EMBL" id="BGPR01000419">
    <property type="protein sequence ID" value="GBM19239.1"/>
    <property type="molecule type" value="Genomic_DNA"/>
</dbReference>
<dbReference type="PROSITE" id="PS50292">
    <property type="entry name" value="PEROXIDASE_3"/>
    <property type="match status" value="1"/>
</dbReference>
<sequence length="271" mass="30870">MEKFDLAVRHELDGSKFNHSIRLGVRNEFANAAFRLHSMIPSKIGSLGLRFKNTYQNPELIINGHLEKMMQGACKVPSEKYDHYYVTDATDYLAKYPGKLFGTDLGSIDIQRGRDHGLAPYIAMVKFCSEGRINILTFDDLAPSLMPKKRAEILKKNYEAVEDIDLWVGMQMEHIFPGSEVGPTAVCIIAKQFYSAKFGDRFYFEHKDEAPSFTIAQRNSLKQCSLSRLLCDNSNITHVQKNVMLLPSFTNPEVLCEDIPQIDFTYWTQAP</sequence>
<organism evidence="3 4">
    <name type="scientific">Araneus ventricosus</name>
    <name type="common">Orbweaver spider</name>
    <name type="synonym">Epeira ventricosa</name>
    <dbReference type="NCBI Taxonomy" id="182803"/>
    <lineage>
        <taxon>Eukaryota</taxon>
        <taxon>Metazoa</taxon>
        <taxon>Ecdysozoa</taxon>
        <taxon>Arthropoda</taxon>
        <taxon>Chelicerata</taxon>
        <taxon>Arachnida</taxon>
        <taxon>Araneae</taxon>
        <taxon>Araneomorphae</taxon>
        <taxon>Entelegynae</taxon>
        <taxon>Araneoidea</taxon>
        <taxon>Araneidae</taxon>
        <taxon>Araneus</taxon>
    </lineage>
</organism>
<evidence type="ECO:0000313" key="3">
    <source>
        <dbReference type="EMBL" id="GBM19239.1"/>
    </source>
</evidence>
<dbReference type="Gene3D" id="1.10.640.10">
    <property type="entry name" value="Haem peroxidase domain superfamily, animal type"/>
    <property type="match status" value="1"/>
</dbReference>
<dbReference type="PANTHER" id="PTHR11475:SF143">
    <property type="entry name" value="PUTATIVE-RELATED"/>
    <property type="match status" value="1"/>
</dbReference>
<evidence type="ECO:0000256" key="1">
    <source>
        <dbReference type="ARBA" id="ARBA00022559"/>
    </source>
</evidence>
<dbReference type="GO" id="GO:0006979">
    <property type="term" value="P:response to oxidative stress"/>
    <property type="evidence" value="ECO:0007669"/>
    <property type="project" value="InterPro"/>
</dbReference>
<keyword evidence="1 3" id="KW-0575">Peroxidase</keyword>
<dbReference type="InterPro" id="IPR019791">
    <property type="entry name" value="Haem_peroxidase_animal"/>
</dbReference>
<dbReference type="OrthoDB" id="823504at2759"/>
<dbReference type="InterPro" id="IPR037120">
    <property type="entry name" value="Haem_peroxidase_sf_animal"/>
</dbReference>
<keyword evidence="2" id="KW-0479">Metal-binding</keyword>
<dbReference type="Proteomes" id="UP000499080">
    <property type="component" value="Unassembled WGS sequence"/>
</dbReference>
<gene>
    <name evidence="3" type="primary">Pxd_1</name>
    <name evidence="3" type="ORF">AVEN_142488_1</name>
</gene>
<keyword evidence="1 3" id="KW-0560">Oxidoreductase</keyword>